<gene>
    <name evidence="2" type="ORF">TRSC58_00870</name>
</gene>
<proteinExistence type="predicted"/>
<evidence type="ECO:0000256" key="1">
    <source>
        <dbReference type="SAM" id="MobiDB-lite"/>
    </source>
</evidence>
<dbReference type="VEuPathDB" id="TriTrypDB:TRSC58_00870"/>
<feature type="compositionally biased region" description="Pro residues" evidence="1">
    <location>
        <begin position="294"/>
        <end position="303"/>
    </location>
</feature>
<feature type="compositionally biased region" description="Low complexity" evidence="1">
    <location>
        <begin position="175"/>
        <end position="189"/>
    </location>
</feature>
<dbReference type="Proteomes" id="UP000031737">
    <property type="component" value="Unassembled WGS sequence"/>
</dbReference>
<name>A0A061JB89_TRYRA</name>
<dbReference type="OrthoDB" id="250241at2759"/>
<feature type="region of interest" description="Disordered" evidence="1">
    <location>
        <begin position="247"/>
        <end position="372"/>
    </location>
</feature>
<evidence type="ECO:0000313" key="3">
    <source>
        <dbReference type="Proteomes" id="UP000031737"/>
    </source>
</evidence>
<evidence type="ECO:0000313" key="2">
    <source>
        <dbReference type="EMBL" id="ESL11381.1"/>
    </source>
</evidence>
<reference evidence="2 3" key="1">
    <citation type="submission" date="2013-07" db="EMBL/GenBank/DDBJ databases">
        <authorList>
            <person name="Stoco P.H."/>
            <person name="Wagner G."/>
            <person name="Gerber A."/>
            <person name="Zaha A."/>
            <person name="Thompson C."/>
            <person name="Bartholomeu D.C."/>
            <person name="Luckemeyer D.D."/>
            <person name="Bahia D."/>
            <person name="Loreto E."/>
            <person name="Prestes E.B."/>
            <person name="Lima F.M."/>
            <person name="Rodrigues-Luiz G."/>
            <person name="Vallejo G.A."/>
            <person name="Filho J.F."/>
            <person name="Monteiro K.M."/>
            <person name="Tyler K.M."/>
            <person name="de Almeida L.G."/>
            <person name="Ortiz M.F."/>
            <person name="Siervo M.A."/>
            <person name="de Moraes M.H."/>
            <person name="Cunha O.L."/>
            <person name="Mendonca-Neto R."/>
            <person name="Silva R."/>
            <person name="Teixeira S.M."/>
            <person name="Murta S.M."/>
            <person name="Sincero T.C."/>
            <person name="Mendes T.A."/>
            <person name="Urmenyi T.P."/>
            <person name="Silva V.G."/>
            <person name="da Rocha W.D."/>
            <person name="Andersson B."/>
            <person name="Romanha A.J."/>
            <person name="Steindel M."/>
            <person name="de Vasconcelos A.T."/>
            <person name="Grisard E.C."/>
        </authorList>
    </citation>
    <scope>NUCLEOTIDE SEQUENCE [LARGE SCALE GENOMIC DNA]</scope>
    <source>
        <strain evidence="2 3">SC58</strain>
    </source>
</reference>
<accession>A0A061JB89</accession>
<keyword evidence="3" id="KW-1185">Reference proteome</keyword>
<sequence>MLPREGSRHTPVLSHPYGAETQNEFVPSLVAASVGPSCLERPYAGRCVCDDTHVMGGAGVTPGATLAQPWWRRGVGVPGSSFGFSSPMRPVLPSQLCPASAASPRAARDAVGDSDSHVYHHRGEGVRQRWWVTRDAANSVCMCGAPESDQLATAWYQLNYGLPISTDPVEQPYNTADGTAAPDAPTATTSPARGGAASVPLHAAHSLDDRPSLQEEKNAGVCAELLALRRRVDAVEAICRRDLARDEVRRRAGSAAPATQGPVPEAPITSSPPPTFVEAGAAPATSVTGLLAETPPPLSPPSSSPTRAPEQSDGITLERLMRAVRRARERAKEHERQQLLYSPFSAPEGSCGSASKLHATAGGAAQRSPSKT</sequence>
<protein>
    <submittedName>
        <fullName evidence="2">Uncharacterized protein</fullName>
    </submittedName>
</protein>
<feature type="region of interest" description="Disordered" evidence="1">
    <location>
        <begin position="169"/>
        <end position="197"/>
    </location>
</feature>
<dbReference type="AlphaFoldDB" id="A0A061JB89"/>
<organism evidence="2 3">
    <name type="scientific">Trypanosoma rangeli SC58</name>
    <dbReference type="NCBI Taxonomy" id="429131"/>
    <lineage>
        <taxon>Eukaryota</taxon>
        <taxon>Discoba</taxon>
        <taxon>Euglenozoa</taxon>
        <taxon>Kinetoplastea</taxon>
        <taxon>Metakinetoplastina</taxon>
        <taxon>Trypanosomatida</taxon>
        <taxon>Trypanosomatidae</taxon>
        <taxon>Trypanosoma</taxon>
        <taxon>Herpetosoma</taxon>
    </lineage>
</organism>
<comment type="caution">
    <text evidence="2">The sequence shown here is derived from an EMBL/GenBank/DDBJ whole genome shotgun (WGS) entry which is preliminary data.</text>
</comment>
<dbReference type="EMBL" id="AUPL01000870">
    <property type="protein sequence ID" value="ESL11381.1"/>
    <property type="molecule type" value="Genomic_DNA"/>
</dbReference>